<protein>
    <recommendedName>
        <fullName evidence="1">CYTH domain-containing protein</fullName>
    </recommendedName>
</protein>
<accession>A0A1F5FX46</accession>
<sequence>MKTKNIEIEIKVKVQNIKSLLGFLNKKGKFINQVHQVDDYLVPSHRNFLELRPVKEWFRLRNEDGVYTLNYKNYHFDRQGKSHHCDEFETGIENPDQAKRILKALNFKRVVRIEKTRKIWIYKDYETAVDSVKNMGDFVEIEYKGKSKNVKPRDITAQMITFLKDLGCGKLERS</sequence>
<organism evidence="2 3">
    <name type="scientific">Candidatus Curtissbacteria bacterium RBG_13_40_7</name>
    <dbReference type="NCBI Taxonomy" id="1797706"/>
    <lineage>
        <taxon>Bacteria</taxon>
        <taxon>Candidatus Curtissiibacteriota</taxon>
    </lineage>
</organism>
<feature type="domain" description="CYTH" evidence="1">
    <location>
        <begin position="5"/>
        <end position="174"/>
    </location>
</feature>
<dbReference type="Gene3D" id="2.40.320.10">
    <property type="entry name" value="Hypothetical Protein Pfu-838710-001"/>
    <property type="match status" value="1"/>
</dbReference>
<dbReference type="PROSITE" id="PS51707">
    <property type="entry name" value="CYTH"/>
    <property type="match status" value="1"/>
</dbReference>
<dbReference type="AlphaFoldDB" id="A0A1F5FX46"/>
<dbReference type="Pfam" id="PF01928">
    <property type="entry name" value="CYTH"/>
    <property type="match status" value="1"/>
</dbReference>
<dbReference type="InterPro" id="IPR008173">
    <property type="entry name" value="Adenylyl_cyclase_CyaB"/>
</dbReference>
<dbReference type="EMBL" id="MFAU01000028">
    <property type="protein sequence ID" value="OGD84183.1"/>
    <property type="molecule type" value="Genomic_DNA"/>
</dbReference>
<name>A0A1F5FX46_9BACT</name>
<dbReference type="CDD" id="cd07890">
    <property type="entry name" value="CYTH-like_AC_IV-like"/>
    <property type="match status" value="1"/>
</dbReference>
<dbReference type="InterPro" id="IPR033469">
    <property type="entry name" value="CYTH-like_dom_sf"/>
</dbReference>
<reference evidence="2 3" key="1">
    <citation type="journal article" date="2016" name="Nat. Commun.">
        <title>Thousands of microbial genomes shed light on interconnected biogeochemical processes in an aquifer system.</title>
        <authorList>
            <person name="Anantharaman K."/>
            <person name="Brown C.T."/>
            <person name="Hug L.A."/>
            <person name="Sharon I."/>
            <person name="Castelle C.J."/>
            <person name="Probst A.J."/>
            <person name="Thomas B.C."/>
            <person name="Singh A."/>
            <person name="Wilkins M.J."/>
            <person name="Karaoz U."/>
            <person name="Brodie E.L."/>
            <person name="Williams K.H."/>
            <person name="Hubbard S.S."/>
            <person name="Banfield J.F."/>
        </authorList>
    </citation>
    <scope>NUCLEOTIDE SEQUENCE [LARGE SCALE GENOMIC DNA]</scope>
</reference>
<evidence type="ECO:0000313" key="2">
    <source>
        <dbReference type="EMBL" id="OGD84183.1"/>
    </source>
</evidence>
<evidence type="ECO:0000259" key="1">
    <source>
        <dbReference type="PROSITE" id="PS51707"/>
    </source>
</evidence>
<gene>
    <name evidence="2" type="ORF">A2165_01070</name>
</gene>
<dbReference type="NCBIfam" id="TIGR00318">
    <property type="entry name" value="cyaB"/>
    <property type="match status" value="1"/>
</dbReference>
<dbReference type="PANTHER" id="PTHR21028">
    <property type="entry name" value="SI:CH211-156B7.4"/>
    <property type="match status" value="1"/>
</dbReference>
<proteinExistence type="predicted"/>
<dbReference type="Proteomes" id="UP000179252">
    <property type="component" value="Unassembled WGS sequence"/>
</dbReference>
<dbReference type="PANTHER" id="PTHR21028:SF2">
    <property type="entry name" value="CYTH DOMAIN-CONTAINING PROTEIN"/>
    <property type="match status" value="1"/>
</dbReference>
<dbReference type="SUPFAM" id="SSF55154">
    <property type="entry name" value="CYTH-like phosphatases"/>
    <property type="match status" value="1"/>
</dbReference>
<feature type="non-terminal residue" evidence="2">
    <location>
        <position position="174"/>
    </location>
</feature>
<comment type="caution">
    <text evidence="2">The sequence shown here is derived from an EMBL/GenBank/DDBJ whole genome shotgun (WGS) entry which is preliminary data.</text>
</comment>
<evidence type="ECO:0000313" key="3">
    <source>
        <dbReference type="Proteomes" id="UP000179252"/>
    </source>
</evidence>
<dbReference type="InterPro" id="IPR023577">
    <property type="entry name" value="CYTH_domain"/>
</dbReference>